<keyword evidence="11" id="KW-1185">Reference proteome</keyword>
<dbReference type="Gene3D" id="1.10.510.10">
    <property type="entry name" value="Transferase(Phosphotransferase) domain 1"/>
    <property type="match status" value="1"/>
</dbReference>
<reference evidence="10" key="1">
    <citation type="submission" date="2023-06" db="EMBL/GenBank/DDBJ databases">
        <authorList>
            <consortium name="Lawrence Berkeley National Laboratory"/>
            <person name="Ahrendt S."/>
            <person name="Sahu N."/>
            <person name="Indic B."/>
            <person name="Wong-Bajracharya J."/>
            <person name="Merenyi Z."/>
            <person name="Ke H.-M."/>
            <person name="Monk M."/>
            <person name="Kocsube S."/>
            <person name="Drula E."/>
            <person name="Lipzen A."/>
            <person name="Balint B."/>
            <person name="Henrissat B."/>
            <person name="Andreopoulos B."/>
            <person name="Martin F.M."/>
            <person name="Harder C.B."/>
            <person name="Rigling D."/>
            <person name="Ford K.L."/>
            <person name="Foster G.D."/>
            <person name="Pangilinan J."/>
            <person name="Papanicolaou A."/>
            <person name="Barry K."/>
            <person name="LaButti K."/>
            <person name="Viragh M."/>
            <person name="Koriabine M."/>
            <person name="Yan M."/>
            <person name="Riley R."/>
            <person name="Champramary S."/>
            <person name="Plett K.L."/>
            <person name="Tsai I.J."/>
            <person name="Slot J."/>
            <person name="Sipos G."/>
            <person name="Plett J."/>
            <person name="Nagy L.G."/>
            <person name="Grigoriev I.V."/>
        </authorList>
    </citation>
    <scope>NUCLEOTIDE SEQUENCE</scope>
    <source>
        <strain evidence="10">FPL87.14</strain>
    </source>
</reference>
<keyword evidence="2" id="KW-0723">Serine/threonine-protein kinase</keyword>
<dbReference type="Proteomes" id="UP001175226">
    <property type="component" value="Unassembled WGS sequence"/>
</dbReference>
<dbReference type="SMART" id="SM00220">
    <property type="entry name" value="S_TKc"/>
    <property type="match status" value="1"/>
</dbReference>
<keyword evidence="4" id="KW-0547">Nucleotide-binding</keyword>
<feature type="domain" description="Protein kinase" evidence="9">
    <location>
        <begin position="6"/>
        <end position="231"/>
    </location>
</feature>
<dbReference type="GO" id="GO:0000245">
    <property type="term" value="P:spliceosomal complex assembly"/>
    <property type="evidence" value="ECO:0007669"/>
    <property type="project" value="TreeGrafter"/>
</dbReference>
<evidence type="ECO:0000256" key="7">
    <source>
        <dbReference type="ARBA" id="ARBA00047899"/>
    </source>
</evidence>
<dbReference type="EC" id="2.7.11.1" evidence="1"/>
<evidence type="ECO:0000256" key="5">
    <source>
        <dbReference type="ARBA" id="ARBA00022777"/>
    </source>
</evidence>
<dbReference type="Pfam" id="PF00069">
    <property type="entry name" value="Pkinase"/>
    <property type="match status" value="1"/>
</dbReference>
<keyword evidence="6" id="KW-0067">ATP-binding</keyword>
<gene>
    <name evidence="10" type="ORF">EV421DRAFT_1719523</name>
</gene>
<evidence type="ECO:0000313" key="10">
    <source>
        <dbReference type="EMBL" id="KAK0432426.1"/>
    </source>
</evidence>
<evidence type="ECO:0000256" key="3">
    <source>
        <dbReference type="ARBA" id="ARBA00022679"/>
    </source>
</evidence>
<dbReference type="EMBL" id="JAUEPT010000094">
    <property type="protein sequence ID" value="KAK0432426.1"/>
    <property type="molecule type" value="Genomic_DNA"/>
</dbReference>
<evidence type="ECO:0000256" key="6">
    <source>
        <dbReference type="ARBA" id="ARBA00022840"/>
    </source>
</evidence>
<dbReference type="InterPro" id="IPR011009">
    <property type="entry name" value="Kinase-like_dom_sf"/>
</dbReference>
<keyword evidence="5 10" id="KW-0418">Kinase</keyword>
<evidence type="ECO:0000256" key="2">
    <source>
        <dbReference type="ARBA" id="ARBA00022527"/>
    </source>
</evidence>
<dbReference type="PANTHER" id="PTHR47634:SF9">
    <property type="entry name" value="PROTEIN KINASE DOMAIN-CONTAINING PROTEIN-RELATED"/>
    <property type="match status" value="1"/>
</dbReference>
<comment type="caution">
    <text evidence="10">The sequence shown here is derived from an EMBL/GenBank/DDBJ whole genome shotgun (WGS) entry which is preliminary data.</text>
</comment>
<organism evidence="10 11">
    <name type="scientific">Armillaria borealis</name>
    <dbReference type="NCBI Taxonomy" id="47425"/>
    <lineage>
        <taxon>Eukaryota</taxon>
        <taxon>Fungi</taxon>
        <taxon>Dikarya</taxon>
        <taxon>Basidiomycota</taxon>
        <taxon>Agaricomycotina</taxon>
        <taxon>Agaricomycetes</taxon>
        <taxon>Agaricomycetidae</taxon>
        <taxon>Agaricales</taxon>
        <taxon>Marasmiineae</taxon>
        <taxon>Physalacriaceae</taxon>
        <taxon>Armillaria</taxon>
    </lineage>
</organism>
<protein>
    <recommendedName>
        <fullName evidence="1">non-specific serine/threonine protein kinase</fullName>
        <ecNumber evidence="1">2.7.11.1</ecNumber>
    </recommendedName>
</protein>
<dbReference type="GO" id="GO:0004674">
    <property type="term" value="F:protein serine/threonine kinase activity"/>
    <property type="evidence" value="ECO:0007669"/>
    <property type="project" value="UniProtKB-KW"/>
</dbReference>
<proteinExistence type="predicted"/>
<evidence type="ECO:0000256" key="4">
    <source>
        <dbReference type="ARBA" id="ARBA00022741"/>
    </source>
</evidence>
<dbReference type="AlphaFoldDB" id="A0AA39IXR7"/>
<dbReference type="InterPro" id="IPR051334">
    <property type="entry name" value="SRPK"/>
</dbReference>
<evidence type="ECO:0000256" key="1">
    <source>
        <dbReference type="ARBA" id="ARBA00012513"/>
    </source>
</evidence>
<evidence type="ECO:0000313" key="11">
    <source>
        <dbReference type="Proteomes" id="UP001175226"/>
    </source>
</evidence>
<comment type="catalytic activity">
    <reaction evidence="8">
        <text>L-seryl-[protein] + ATP = O-phospho-L-seryl-[protein] + ADP + H(+)</text>
        <dbReference type="Rhea" id="RHEA:17989"/>
        <dbReference type="Rhea" id="RHEA-COMP:9863"/>
        <dbReference type="Rhea" id="RHEA-COMP:11604"/>
        <dbReference type="ChEBI" id="CHEBI:15378"/>
        <dbReference type="ChEBI" id="CHEBI:29999"/>
        <dbReference type="ChEBI" id="CHEBI:30616"/>
        <dbReference type="ChEBI" id="CHEBI:83421"/>
        <dbReference type="ChEBI" id="CHEBI:456216"/>
        <dbReference type="EC" id="2.7.11.1"/>
    </reaction>
</comment>
<dbReference type="GO" id="GO:0005524">
    <property type="term" value="F:ATP binding"/>
    <property type="evidence" value="ECO:0007669"/>
    <property type="project" value="UniProtKB-KW"/>
</dbReference>
<dbReference type="SUPFAM" id="SSF56112">
    <property type="entry name" value="Protein kinase-like (PK-like)"/>
    <property type="match status" value="1"/>
</dbReference>
<sequence>NQRYSIKRRLCAAFGIRSTIWLSKDSVTGNDVVLKITGADSTDAGKYSQREVALLQKVGQVQRSTDQLHVTRMLDRLSLDSSFGTHSCLVLEVLGMSLEELTRRTVPNRFPISMCKQIVKEVLLGLDFLHRECGIVHTLDLKLDNLLLRMEDTKGVPLLDDSESPIDLSHVSVGPSSVVITDLGVATEIETPFDGAIQPYGLRAPEVYLGIPYGPPADIWNLGCLVRSDEP</sequence>
<dbReference type="PANTHER" id="PTHR47634">
    <property type="entry name" value="PROTEIN KINASE DOMAIN-CONTAINING PROTEIN-RELATED"/>
    <property type="match status" value="1"/>
</dbReference>
<dbReference type="Gene3D" id="3.30.200.20">
    <property type="entry name" value="Phosphorylase Kinase, domain 1"/>
    <property type="match status" value="1"/>
</dbReference>
<dbReference type="PROSITE" id="PS50011">
    <property type="entry name" value="PROTEIN_KINASE_DOM"/>
    <property type="match status" value="1"/>
</dbReference>
<accession>A0AA39IXR7</accession>
<evidence type="ECO:0000259" key="9">
    <source>
        <dbReference type="PROSITE" id="PS50011"/>
    </source>
</evidence>
<dbReference type="InterPro" id="IPR000719">
    <property type="entry name" value="Prot_kinase_dom"/>
</dbReference>
<feature type="non-terminal residue" evidence="10">
    <location>
        <position position="1"/>
    </location>
</feature>
<dbReference type="GO" id="GO:0050684">
    <property type="term" value="P:regulation of mRNA processing"/>
    <property type="evidence" value="ECO:0007669"/>
    <property type="project" value="TreeGrafter"/>
</dbReference>
<comment type="catalytic activity">
    <reaction evidence="7">
        <text>L-threonyl-[protein] + ATP = O-phospho-L-threonyl-[protein] + ADP + H(+)</text>
        <dbReference type="Rhea" id="RHEA:46608"/>
        <dbReference type="Rhea" id="RHEA-COMP:11060"/>
        <dbReference type="Rhea" id="RHEA-COMP:11605"/>
        <dbReference type="ChEBI" id="CHEBI:15378"/>
        <dbReference type="ChEBI" id="CHEBI:30013"/>
        <dbReference type="ChEBI" id="CHEBI:30616"/>
        <dbReference type="ChEBI" id="CHEBI:61977"/>
        <dbReference type="ChEBI" id="CHEBI:456216"/>
        <dbReference type="EC" id="2.7.11.1"/>
    </reaction>
</comment>
<name>A0AA39IXR7_9AGAR</name>
<evidence type="ECO:0000256" key="8">
    <source>
        <dbReference type="ARBA" id="ARBA00048679"/>
    </source>
</evidence>
<keyword evidence="3" id="KW-0808">Transferase</keyword>